<comment type="similarity">
    <text evidence="3">Belongs to the 1-acyl-sn-glycerol-3-phosphate acyltransferase family.</text>
</comment>
<comment type="pathway">
    <text evidence="2">Lipid metabolism.</text>
</comment>
<dbReference type="Proteomes" id="UP000290189">
    <property type="component" value="Unassembled WGS sequence"/>
</dbReference>
<geneLocation type="mitochondrion" evidence="17"/>
<dbReference type="InterPro" id="IPR045252">
    <property type="entry name" value="LPCAT1-like"/>
</dbReference>
<dbReference type="GO" id="GO:0016020">
    <property type="term" value="C:membrane"/>
    <property type="evidence" value="ECO:0007669"/>
    <property type="project" value="UniProtKB-SubCell"/>
</dbReference>
<keyword evidence="5" id="KW-0808">Transferase</keyword>
<organism evidence="16 18">
    <name type="scientific">Plasmodiophora brassicae</name>
    <name type="common">Clubroot disease agent</name>
    <dbReference type="NCBI Taxonomy" id="37360"/>
    <lineage>
        <taxon>Eukaryota</taxon>
        <taxon>Sar</taxon>
        <taxon>Rhizaria</taxon>
        <taxon>Endomyxa</taxon>
        <taxon>Phytomyxea</taxon>
        <taxon>Plasmodiophorida</taxon>
        <taxon>Plasmodiophoridae</taxon>
        <taxon>Plasmodiophora</taxon>
    </lineage>
</organism>
<dbReference type="EMBL" id="CDSF01000103">
    <property type="protein sequence ID" value="CEP00841.1"/>
    <property type="molecule type" value="Genomic_DNA"/>
</dbReference>
<comment type="subcellular location">
    <subcellularLocation>
        <location evidence="1">Membrane</location>
    </subcellularLocation>
</comment>
<evidence type="ECO:0000256" key="13">
    <source>
        <dbReference type="SAM" id="MobiDB-lite"/>
    </source>
</evidence>
<feature type="transmembrane region" description="Helical" evidence="14">
    <location>
        <begin position="119"/>
        <end position="139"/>
    </location>
</feature>
<dbReference type="GO" id="GO:0008654">
    <property type="term" value="P:phospholipid biosynthetic process"/>
    <property type="evidence" value="ECO:0007669"/>
    <property type="project" value="UniProtKB-KW"/>
</dbReference>
<keyword evidence="6 14" id="KW-0812">Transmembrane</keyword>
<evidence type="ECO:0000256" key="3">
    <source>
        <dbReference type="ARBA" id="ARBA00008655"/>
    </source>
</evidence>
<evidence type="ECO:0000256" key="14">
    <source>
        <dbReference type="SAM" id="Phobius"/>
    </source>
</evidence>
<dbReference type="EMBL" id="OVEO01000020">
    <property type="protein sequence ID" value="SPR01969.1"/>
    <property type="molecule type" value="Genomic_DNA"/>
</dbReference>
<evidence type="ECO:0000313" key="17">
    <source>
        <dbReference type="EMBL" id="SPR01969.1"/>
    </source>
</evidence>
<evidence type="ECO:0000313" key="19">
    <source>
        <dbReference type="Proteomes" id="UP000290189"/>
    </source>
</evidence>
<dbReference type="GO" id="GO:0019432">
    <property type="term" value="P:triglyceride biosynthetic process"/>
    <property type="evidence" value="ECO:0007669"/>
    <property type="project" value="TreeGrafter"/>
</dbReference>
<dbReference type="AlphaFoldDB" id="A0A0G4J0L6"/>
<keyword evidence="17" id="KW-0496">Mitochondrion</keyword>
<keyword evidence="10" id="KW-0594">Phospholipid biosynthesis</keyword>
<evidence type="ECO:0000256" key="9">
    <source>
        <dbReference type="ARBA" id="ARBA00023136"/>
    </source>
</evidence>
<dbReference type="GO" id="GO:0004366">
    <property type="term" value="F:glycerol-3-phosphate O-acyltransferase activity"/>
    <property type="evidence" value="ECO:0007669"/>
    <property type="project" value="TreeGrafter"/>
</dbReference>
<dbReference type="SUPFAM" id="SSF69593">
    <property type="entry name" value="Glycerol-3-phosphate (1)-acyltransferase"/>
    <property type="match status" value="1"/>
</dbReference>
<evidence type="ECO:0000256" key="11">
    <source>
        <dbReference type="ARBA" id="ARBA00023264"/>
    </source>
</evidence>
<dbReference type="InterPro" id="IPR002123">
    <property type="entry name" value="Plipid/glycerol_acylTrfase"/>
</dbReference>
<evidence type="ECO:0000256" key="1">
    <source>
        <dbReference type="ARBA" id="ARBA00004370"/>
    </source>
</evidence>
<evidence type="ECO:0000256" key="2">
    <source>
        <dbReference type="ARBA" id="ARBA00005189"/>
    </source>
</evidence>
<evidence type="ECO:0000256" key="4">
    <source>
        <dbReference type="ARBA" id="ARBA00022516"/>
    </source>
</evidence>
<dbReference type="CDD" id="cd07991">
    <property type="entry name" value="LPLAT_LPCAT1-like"/>
    <property type="match status" value="1"/>
</dbReference>
<reference evidence="16 18" key="1">
    <citation type="submission" date="2015-02" db="EMBL/GenBank/DDBJ databases">
        <authorList>
            <person name="Chooi Y.-H."/>
        </authorList>
    </citation>
    <scope>NUCLEOTIDE SEQUENCE [LARGE SCALE GENOMIC DNA]</scope>
    <source>
        <strain evidence="16">E3</strain>
    </source>
</reference>
<keyword evidence="7 14" id="KW-1133">Transmembrane helix</keyword>
<feature type="transmembrane region" description="Helical" evidence="14">
    <location>
        <begin position="145"/>
        <end position="164"/>
    </location>
</feature>
<dbReference type="GO" id="GO:0005783">
    <property type="term" value="C:endoplasmic reticulum"/>
    <property type="evidence" value="ECO:0007669"/>
    <property type="project" value="TreeGrafter"/>
</dbReference>
<name>A0A0G4J0L6_PLABS</name>
<feature type="domain" description="Phospholipid/glycerol acyltransferase" evidence="15">
    <location>
        <begin position="205"/>
        <end position="316"/>
    </location>
</feature>
<dbReference type="SMART" id="SM00563">
    <property type="entry name" value="PlsC"/>
    <property type="match status" value="1"/>
</dbReference>
<dbReference type="OrthoDB" id="10051137at2759"/>
<dbReference type="OMA" id="ANHTTVM"/>
<protein>
    <recommendedName>
        <fullName evidence="15">Phospholipid/glycerol acyltransferase domain-containing protein</fullName>
    </recommendedName>
</protein>
<dbReference type="STRING" id="37360.A0A0G4J0L6"/>
<dbReference type="Proteomes" id="UP000039324">
    <property type="component" value="Unassembled WGS sequence"/>
</dbReference>
<keyword evidence="4" id="KW-0444">Lipid biosynthesis</keyword>
<evidence type="ECO:0000256" key="5">
    <source>
        <dbReference type="ARBA" id="ARBA00022679"/>
    </source>
</evidence>
<evidence type="ECO:0000313" key="16">
    <source>
        <dbReference type="EMBL" id="CEP00841.1"/>
    </source>
</evidence>
<accession>A0A0G4J0L6</accession>
<evidence type="ECO:0000256" key="8">
    <source>
        <dbReference type="ARBA" id="ARBA00023098"/>
    </source>
</evidence>
<feature type="region of interest" description="Disordered" evidence="13">
    <location>
        <begin position="414"/>
        <end position="438"/>
    </location>
</feature>
<evidence type="ECO:0000256" key="6">
    <source>
        <dbReference type="ARBA" id="ARBA00022692"/>
    </source>
</evidence>
<evidence type="ECO:0000313" key="18">
    <source>
        <dbReference type="Proteomes" id="UP000039324"/>
    </source>
</evidence>
<sequence length="438" mass="49652">MSSNPVPPAGQGDAHGSGHRDRPRRLSQTSMMVSLMERNPSKYDLSSLAVEGPSSSEQMKMQMEMESELLDNIRRKRGGGPPNFQLADMLPFLFEGISVVVEDGFHKCFQETPVRQWNFAPWLYCLWCVGVVIRFGVLFPIRCLILIGALIITTVGYLIGALTMSGRKRNSWNCRCIQFLASAFVFSWSGVIRYHGRLPDRKPNQIYVANHTSMIDVIILLQVAPFSVVGQHHKGWVSFFQDHVLACLECIWFQRSEMKDRSVTAARIKEHVGKPDGNRLLIFPEGTCVNNEYCVQFKKGCFEMDATICPIAIKYDKNFADAFWNSRARPFHWHLFDLMTTWAVVADVWFLDPVERGLDETPIQFAARVQKLVADQAGLRAVDWDGYLKYLVPSSRFMQKQQLIFAQGLQRKLQDGARDAPAPATSDPGLRLRKPASS</sequence>
<dbReference type="Pfam" id="PF01553">
    <property type="entry name" value="Acyltransferase"/>
    <property type="match status" value="1"/>
</dbReference>
<reference evidence="17 19" key="2">
    <citation type="submission" date="2018-03" db="EMBL/GenBank/DDBJ databases">
        <authorList>
            <person name="Fogelqvist J."/>
        </authorList>
    </citation>
    <scope>NUCLEOTIDE SEQUENCE [LARGE SCALE GENOMIC DNA]</scope>
</reference>
<dbReference type="PANTHER" id="PTHR23063:SF2">
    <property type="entry name" value="GLYCEROL-3-PHOSPHATE ACYLTRANSFERASE 4, ISOFORM D-RELATED"/>
    <property type="match status" value="1"/>
</dbReference>
<feature type="region of interest" description="Disordered" evidence="13">
    <location>
        <begin position="1"/>
        <end position="33"/>
    </location>
</feature>
<keyword evidence="11" id="KW-1208">Phospholipid metabolism</keyword>
<keyword evidence="12" id="KW-0012">Acyltransferase</keyword>
<evidence type="ECO:0000256" key="7">
    <source>
        <dbReference type="ARBA" id="ARBA00022989"/>
    </source>
</evidence>
<evidence type="ECO:0000256" key="10">
    <source>
        <dbReference type="ARBA" id="ARBA00023209"/>
    </source>
</evidence>
<proteinExistence type="inferred from homology"/>
<evidence type="ECO:0000259" key="15">
    <source>
        <dbReference type="SMART" id="SM00563"/>
    </source>
</evidence>
<evidence type="ECO:0000256" key="12">
    <source>
        <dbReference type="ARBA" id="ARBA00023315"/>
    </source>
</evidence>
<keyword evidence="8" id="KW-0443">Lipid metabolism</keyword>
<gene>
    <name evidence="16" type="ORF">PBRA_008153</name>
    <name evidence="17" type="ORF">PLBR_LOCUS9184</name>
</gene>
<keyword evidence="9 14" id="KW-0472">Membrane</keyword>
<keyword evidence="18" id="KW-1185">Reference proteome</keyword>
<dbReference type="PANTHER" id="PTHR23063">
    <property type="entry name" value="PHOSPHOLIPID ACYLTRANSFERASE"/>
    <property type="match status" value="1"/>
</dbReference>